<keyword evidence="2" id="KW-1185">Reference proteome</keyword>
<organism evidence="1 2">
    <name type="scientific">Caenorhabditis nigoni</name>
    <dbReference type="NCBI Taxonomy" id="1611254"/>
    <lineage>
        <taxon>Eukaryota</taxon>
        <taxon>Metazoa</taxon>
        <taxon>Ecdysozoa</taxon>
        <taxon>Nematoda</taxon>
        <taxon>Chromadorea</taxon>
        <taxon>Rhabditida</taxon>
        <taxon>Rhabditina</taxon>
        <taxon>Rhabditomorpha</taxon>
        <taxon>Rhabditoidea</taxon>
        <taxon>Rhabditidae</taxon>
        <taxon>Peloderinae</taxon>
        <taxon>Caenorhabditis</taxon>
    </lineage>
</organism>
<sequence>MIRSNCTCADNAHVPLIGNEQVHFIILTTNDDYANAGTAAAAETSVPSKAGTSGGGLQLSLLPLSQLESLLQFFLECCKLEFLLDLLVRQLYHP</sequence>
<dbReference type="AlphaFoldDB" id="A0A2G5T3J7"/>
<dbReference type="EMBL" id="PDUG01000006">
    <property type="protein sequence ID" value="PIC21830.1"/>
    <property type="molecule type" value="Genomic_DNA"/>
</dbReference>
<evidence type="ECO:0000313" key="1">
    <source>
        <dbReference type="EMBL" id="PIC21830.1"/>
    </source>
</evidence>
<proteinExistence type="predicted"/>
<accession>A0A2G5T3J7</accession>
<comment type="caution">
    <text evidence="1">The sequence shown here is derived from an EMBL/GenBank/DDBJ whole genome shotgun (WGS) entry which is preliminary data.</text>
</comment>
<dbReference type="Proteomes" id="UP000230233">
    <property type="component" value="Chromosome X"/>
</dbReference>
<gene>
    <name evidence="1" type="primary">Cnig_chr_X.g26525</name>
    <name evidence="1" type="ORF">B9Z55_026525</name>
</gene>
<protein>
    <submittedName>
        <fullName evidence="1">Uncharacterized protein</fullName>
    </submittedName>
</protein>
<evidence type="ECO:0000313" key="2">
    <source>
        <dbReference type="Proteomes" id="UP000230233"/>
    </source>
</evidence>
<reference evidence="2" key="1">
    <citation type="submission" date="2017-10" db="EMBL/GenBank/DDBJ databases">
        <title>Rapid genome shrinkage in a self-fertile nematode reveals novel sperm competition proteins.</title>
        <authorList>
            <person name="Yin D."/>
            <person name="Schwarz E.M."/>
            <person name="Thomas C.G."/>
            <person name="Felde R.L."/>
            <person name="Korf I.F."/>
            <person name="Cutter A.D."/>
            <person name="Schartner C.M."/>
            <person name="Ralston E.J."/>
            <person name="Meyer B.J."/>
            <person name="Haag E.S."/>
        </authorList>
    </citation>
    <scope>NUCLEOTIDE SEQUENCE [LARGE SCALE GENOMIC DNA]</scope>
    <source>
        <strain evidence="2">JU1422</strain>
    </source>
</reference>
<name>A0A2G5T3J7_9PELO</name>